<reference evidence="2" key="2">
    <citation type="submission" date="2020-09" db="EMBL/GenBank/DDBJ databases">
        <authorList>
            <person name="Sun Q."/>
            <person name="Kim S."/>
        </authorList>
    </citation>
    <scope>NUCLEOTIDE SEQUENCE</scope>
    <source>
        <strain evidence="2">KCTC 23077</strain>
    </source>
</reference>
<feature type="domain" description="DUF3616" evidence="1">
    <location>
        <begin position="58"/>
        <end position="376"/>
    </location>
</feature>
<dbReference type="InterPro" id="IPR022060">
    <property type="entry name" value="DUF3616"/>
</dbReference>
<keyword evidence="3" id="KW-1185">Reference proteome</keyword>
<dbReference type="AlphaFoldDB" id="A0A918SX97"/>
<sequence length="381" mass="41251">MPARPVTRPQVASTLPAEAAKAPASVIRATASEKVAGQVDLDFNDHDPGTDEKPIGDDVSALARIGDTLFCATDEGSAIESLAWDGKAQRYGAHRCLPLADVFDLPDGDEGEMDIEGLAIDDGWLWIVGSHSLKRSKLRDGDDLSRLPEIKTDRNRCFLGRMPLVERTPGMFEPVKRDGQRRAAALHIRKDGSNAIRRRLGKDPLLAPFMRVPAKENGFDIEGLAVVGDRVFLGLRGPVISKVAMLVELRIADGGRGGLKLAEVTEGLDYLLHPMLLDGLGVRDLLYVDGRLLILGGASMGLSGPQAIYALDAMPARGHHLARDRIHRVMCLPIVDGADHAEGIVTHTDGSTQLLMVVCDSPAPARRKDPRALRADLYRMP</sequence>
<dbReference type="EMBL" id="BMYD01000001">
    <property type="protein sequence ID" value="GHA76826.1"/>
    <property type="molecule type" value="Genomic_DNA"/>
</dbReference>
<reference evidence="2" key="1">
    <citation type="journal article" date="2014" name="Int. J. Syst. Evol. Microbiol.">
        <title>Complete genome sequence of Corynebacterium casei LMG S-19264T (=DSM 44701T), isolated from a smear-ripened cheese.</title>
        <authorList>
            <consortium name="US DOE Joint Genome Institute (JGI-PGF)"/>
            <person name="Walter F."/>
            <person name="Albersmeier A."/>
            <person name="Kalinowski J."/>
            <person name="Ruckert C."/>
        </authorList>
    </citation>
    <scope>NUCLEOTIDE SEQUENCE</scope>
    <source>
        <strain evidence="2">KCTC 23077</strain>
    </source>
</reference>
<gene>
    <name evidence="2" type="ORF">GCM10007067_12630</name>
</gene>
<comment type="caution">
    <text evidence="2">The sequence shown here is derived from an EMBL/GenBank/DDBJ whole genome shotgun (WGS) entry which is preliminary data.</text>
</comment>
<name>A0A918SX97_9GAMM</name>
<dbReference type="Proteomes" id="UP000646426">
    <property type="component" value="Unassembled WGS sequence"/>
</dbReference>
<dbReference type="Pfam" id="PF12275">
    <property type="entry name" value="DUF3616"/>
    <property type="match status" value="1"/>
</dbReference>
<proteinExistence type="predicted"/>
<evidence type="ECO:0000259" key="1">
    <source>
        <dbReference type="Pfam" id="PF12275"/>
    </source>
</evidence>
<evidence type="ECO:0000313" key="2">
    <source>
        <dbReference type="EMBL" id="GHA76826.1"/>
    </source>
</evidence>
<organism evidence="2 3">
    <name type="scientific">Cognatilysobacter bugurensis</name>
    <dbReference type="NCBI Taxonomy" id="543356"/>
    <lineage>
        <taxon>Bacteria</taxon>
        <taxon>Pseudomonadati</taxon>
        <taxon>Pseudomonadota</taxon>
        <taxon>Gammaproteobacteria</taxon>
        <taxon>Lysobacterales</taxon>
        <taxon>Lysobacteraceae</taxon>
        <taxon>Cognatilysobacter</taxon>
    </lineage>
</organism>
<accession>A0A918SX97</accession>
<evidence type="ECO:0000313" key="3">
    <source>
        <dbReference type="Proteomes" id="UP000646426"/>
    </source>
</evidence>
<protein>
    <recommendedName>
        <fullName evidence="1">DUF3616 domain-containing protein</fullName>
    </recommendedName>
</protein>